<evidence type="ECO:0000256" key="1">
    <source>
        <dbReference type="SAM" id="SignalP"/>
    </source>
</evidence>
<dbReference type="AlphaFoldDB" id="A0A0I9S4Z8"/>
<comment type="caution">
    <text evidence="2">The sequence shown here is derived from an EMBL/GenBank/DDBJ whole genome shotgun (WGS) entry which is preliminary data.</text>
</comment>
<dbReference type="Gene3D" id="2.60.40.2630">
    <property type="match status" value="1"/>
</dbReference>
<dbReference type="Pfam" id="PF13149">
    <property type="entry name" value="Mfa_like_1"/>
    <property type="match status" value="1"/>
</dbReference>
<protein>
    <recommendedName>
        <fullName evidence="3">Fimbrillin family protein</fullName>
    </recommendedName>
</protein>
<organism evidence="2">
    <name type="scientific">Bacteroides fragilis</name>
    <dbReference type="NCBI Taxonomy" id="817"/>
    <lineage>
        <taxon>Bacteria</taxon>
        <taxon>Pseudomonadati</taxon>
        <taxon>Bacteroidota</taxon>
        <taxon>Bacteroidia</taxon>
        <taxon>Bacteroidales</taxon>
        <taxon>Bacteroidaceae</taxon>
        <taxon>Bacteroides</taxon>
    </lineage>
</organism>
<dbReference type="RefSeq" id="WP_044301836.1">
    <property type="nucleotide sequence ID" value="NZ_CABJEQ010000011.1"/>
</dbReference>
<dbReference type="EMBL" id="JMZZ02000225">
    <property type="protein sequence ID" value="KFX72717.1"/>
    <property type="molecule type" value="Genomic_DNA"/>
</dbReference>
<sequence length="322" mass="33620">MLTKHSFTQIGLFALLGAWVSGCTAAGDSLLTEERVPVQLCARDGALSRDAAAGNLPEQEFEATVALSTVKGDYASLSEAYEGAWDATVKTDGAMEWKAAAEAEPVFPPSGDWLYLTAFAPAAVPVSGVASFVLTGQTDLLYAAELRGNKWEGERFAGNRLKADRPLEFSHLLTQLCFKACKGLTDGVAVSIRRITVNGALPCADLTLATGVPVFSATEEHPAGLSLSLAGPGTEVTGTVPVEIGTIQVPPLQAGDTYTLTVETSIGTFSGLTVNYAAGENLLQAGMSHTVTLTIGDHELGITSVTVQPWTTVTVDGDLEAE</sequence>
<reference evidence="2" key="2">
    <citation type="submission" date="2014-07" db="EMBL/GenBank/DDBJ databases">
        <title>Genetics and epidemiology of antimicrobial resistance in B. fragilis group.</title>
        <authorList>
            <person name="Sydenham T.V."/>
            <person name="Hasman H."/>
            <person name="Kemp M."/>
            <person name="Justesen U.S."/>
        </authorList>
    </citation>
    <scope>NUCLEOTIDE SEQUENCE [LARGE SCALE GENOMIC DNA]</scope>
    <source>
        <strain evidence="2">DCMOUH0018B</strain>
    </source>
</reference>
<dbReference type="PATRIC" id="fig|817.53.peg.4213"/>
<accession>A0A0I9S4Z8</accession>
<feature type="signal peptide" evidence="1">
    <location>
        <begin position="1"/>
        <end position="25"/>
    </location>
</feature>
<dbReference type="PROSITE" id="PS51257">
    <property type="entry name" value="PROKAR_LIPOPROTEIN"/>
    <property type="match status" value="1"/>
</dbReference>
<gene>
    <name evidence="2" type="ORF">EE52_0220400</name>
</gene>
<dbReference type="InterPro" id="IPR025049">
    <property type="entry name" value="Mfa-like_1"/>
</dbReference>
<evidence type="ECO:0008006" key="3">
    <source>
        <dbReference type="Google" id="ProtNLM"/>
    </source>
</evidence>
<keyword evidence="1" id="KW-0732">Signal</keyword>
<evidence type="ECO:0000313" key="2">
    <source>
        <dbReference type="EMBL" id="KFX72717.1"/>
    </source>
</evidence>
<feature type="chain" id="PRO_5044366668" description="Fimbrillin family protein" evidence="1">
    <location>
        <begin position="26"/>
        <end position="322"/>
    </location>
</feature>
<proteinExistence type="predicted"/>
<reference evidence="2" key="1">
    <citation type="book" date="2014" name="THE 24TH EUROPEAN CONGRESS OF CLINICAL MICROBIOLOGY AND INFECTIOUS DISEASES" publisher="ECCMID 2014" city="Barcelona, Spain">
        <title>Identification of resistance genes in three multidrug-resistant Bacteroides fragilis isolates by whole genome sequencing.</title>
        <editorList>
            <person name="Unknown"/>
            <person name="A."/>
        </editorList>
        <authorList>
            <person name="Sydenham T.V."/>
            <person name="Hasman H."/>
            <person name="Wang M."/>
            <person name="Soki J."/>
            <person name="Nagy E."/>
            <person name="Justesen U.S."/>
        </authorList>
    </citation>
    <scope>NUCLEOTIDE SEQUENCE</scope>
    <source>
        <strain evidence="2">DCMOUH0018B</strain>
    </source>
</reference>
<name>A0A0I9S4Z8_BACFG</name>
<dbReference type="CDD" id="cd13121">
    <property type="entry name" value="BF2867_like_C"/>
    <property type="match status" value="1"/>
</dbReference>